<dbReference type="PRINTS" id="PR00081">
    <property type="entry name" value="GDHRDH"/>
</dbReference>
<dbReference type="InterPro" id="IPR002347">
    <property type="entry name" value="SDR_fam"/>
</dbReference>
<gene>
    <name evidence="4" type="ORF">HBE96_08755</name>
</gene>
<dbReference type="AlphaFoldDB" id="A0A7Y0EI13"/>
<organism evidence="4 5">
    <name type="scientific">Clostridium muellerianum</name>
    <dbReference type="NCBI Taxonomy" id="2716538"/>
    <lineage>
        <taxon>Bacteria</taxon>
        <taxon>Bacillati</taxon>
        <taxon>Bacillota</taxon>
        <taxon>Clostridia</taxon>
        <taxon>Eubacteriales</taxon>
        <taxon>Clostridiaceae</taxon>
        <taxon>Clostridium</taxon>
    </lineage>
</organism>
<sequence length="232" mass="26022">MRAAIVTGASSGIGFEISKVLIKLGYKVYGIGKDFSKINFNEQSFIEMNCDITKTSILCEKIKYIRDKEDVYIVVNNAGAGYFGPHEELNPNKIHEMVSVNLEAPMIITQLMLRNLKKNSGFIINISSIEAKKSSTYGCVYGATKAGLTDFSNSLFDETRKYGVKVITIHPDMTKTNFYRNSNFKEGESAESHITAEEVANVVKSIVTQREGLVITDVTIRPQKHFIRKKFK</sequence>
<protein>
    <submittedName>
        <fullName evidence="4">SDR family oxidoreductase</fullName>
    </submittedName>
</protein>
<comment type="similarity">
    <text evidence="1 3">Belongs to the short-chain dehydrogenases/reductases (SDR) family.</text>
</comment>
<reference evidence="4 5" key="1">
    <citation type="submission" date="2020-04" db="EMBL/GenBank/DDBJ databases">
        <authorList>
            <person name="Doyle D.A."/>
        </authorList>
    </citation>
    <scope>NUCLEOTIDE SEQUENCE [LARGE SCALE GENOMIC DNA]</scope>
    <source>
        <strain evidence="4 5">P21</strain>
    </source>
</reference>
<dbReference type="PANTHER" id="PTHR42879">
    <property type="entry name" value="3-OXOACYL-(ACYL-CARRIER-PROTEIN) REDUCTASE"/>
    <property type="match status" value="1"/>
</dbReference>
<dbReference type="EMBL" id="JABBNI010000014">
    <property type="protein sequence ID" value="NMM62785.1"/>
    <property type="molecule type" value="Genomic_DNA"/>
</dbReference>
<dbReference type="InterPro" id="IPR050259">
    <property type="entry name" value="SDR"/>
</dbReference>
<keyword evidence="2" id="KW-0753">Steroid metabolism</keyword>
<proteinExistence type="inferred from homology"/>
<reference evidence="4 5" key="2">
    <citation type="submission" date="2020-06" db="EMBL/GenBank/DDBJ databases">
        <title>Complete Genome Sequence of Clostridium muelleri sp. nov. P21T, an Acid-Alcohol Producing Acetogen Isolated from Old Hay.</title>
        <authorList>
            <person name="Duncan K.E."/>
            <person name="Tanner R.S."/>
        </authorList>
    </citation>
    <scope>NUCLEOTIDE SEQUENCE [LARGE SCALE GENOMIC DNA]</scope>
    <source>
        <strain evidence="4 5">P21</strain>
    </source>
</reference>
<evidence type="ECO:0000256" key="1">
    <source>
        <dbReference type="ARBA" id="ARBA00006484"/>
    </source>
</evidence>
<dbReference type="CDD" id="cd05233">
    <property type="entry name" value="SDR_c"/>
    <property type="match status" value="1"/>
</dbReference>
<comment type="caution">
    <text evidence="4">The sequence shown here is derived from an EMBL/GenBank/DDBJ whole genome shotgun (WGS) entry which is preliminary data.</text>
</comment>
<accession>A0A7Y0EI13</accession>
<dbReference type="Gene3D" id="3.40.50.720">
    <property type="entry name" value="NAD(P)-binding Rossmann-like Domain"/>
    <property type="match status" value="1"/>
</dbReference>
<dbReference type="InterPro" id="IPR036291">
    <property type="entry name" value="NAD(P)-bd_dom_sf"/>
</dbReference>
<dbReference type="PANTHER" id="PTHR42879:SF2">
    <property type="entry name" value="3-OXOACYL-[ACYL-CARRIER-PROTEIN] REDUCTASE FABG"/>
    <property type="match status" value="1"/>
</dbReference>
<dbReference type="Pfam" id="PF00106">
    <property type="entry name" value="adh_short"/>
    <property type="match status" value="1"/>
</dbReference>
<name>A0A7Y0EI13_9CLOT</name>
<dbReference type="SUPFAM" id="SSF51735">
    <property type="entry name" value="NAD(P)-binding Rossmann-fold domains"/>
    <property type="match status" value="1"/>
</dbReference>
<dbReference type="RefSeq" id="WP_169297381.1">
    <property type="nucleotide sequence ID" value="NZ_JABBNI010000014.1"/>
</dbReference>
<dbReference type="Proteomes" id="UP000537131">
    <property type="component" value="Unassembled WGS sequence"/>
</dbReference>
<evidence type="ECO:0000313" key="5">
    <source>
        <dbReference type="Proteomes" id="UP000537131"/>
    </source>
</evidence>
<keyword evidence="5" id="KW-1185">Reference proteome</keyword>
<dbReference type="PRINTS" id="PR00080">
    <property type="entry name" value="SDRFAMILY"/>
</dbReference>
<dbReference type="GO" id="GO:0008202">
    <property type="term" value="P:steroid metabolic process"/>
    <property type="evidence" value="ECO:0007669"/>
    <property type="project" value="UniProtKB-KW"/>
</dbReference>
<evidence type="ECO:0000256" key="2">
    <source>
        <dbReference type="ARBA" id="ARBA00023221"/>
    </source>
</evidence>
<evidence type="ECO:0000313" key="4">
    <source>
        <dbReference type="EMBL" id="NMM62785.1"/>
    </source>
</evidence>
<keyword evidence="2" id="KW-0443">Lipid metabolism</keyword>
<evidence type="ECO:0000256" key="3">
    <source>
        <dbReference type="RuleBase" id="RU000363"/>
    </source>
</evidence>